<dbReference type="CDD" id="cd05233">
    <property type="entry name" value="SDR_c"/>
    <property type="match status" value="1"/>
</dbReference>
<dbReference type="InterPro" id="IPR002347">
    <property type="entry name" value="SDR_fam"/>
</dbReference>
<gene>
    <name evidence="3" type="ORF">SAMN02910417_01159</name>
</gene>
<dbReference type="FunFam" id="3.40.50.720:FF:000173">
    <property type="entry name" value="3-oxoacyl-[acyl-carrier protein] reductase"/>
    <property type="match status" value="1"/>
</dbReference>
<sequence length="249" mass="27407">MLLQGKNVLLTGCNRGIGLAILQEAAKEGANVWAVVRHENEQFTKQCEELERKYNIRIKIRYCDFMDEEQINSCMKEIRSEKLPIDVLINNAGITYNALYQMTSIEKLKEVMQVNYIAPYMITQYVLKSMTRARKGSIVNIASSTGIDADAGRSAYGASKAAVISSTKILAAEVGKAGIRVNAIAPGMTKTQMVLGNTPEQAIEQTKEKTMLKRLAEPEEIAHMAVFLASDRASFVTGQVIRVDGGLGQ</sequence>
<accession>A0A1G6B4C7</accession>
<evidence type="ECO:0000256" key="2">
    <source>
        <dbReference type="ARBA" id="ARBA00023002"/>
    </source>
</evidence>
<dbReference type="Proteomes" id="UP000199228">
    <property type="component" value="Unassembled WGS sequence"/>
</dbReference>
<dbReference type="Gene3D" id="3.40.50.720">
    <property type="entry name" value="NAD(P)-binding Rossmann-like Domain"/>
    <property type="match status" value="1"/>
</dbReference>
<dbReference type="GO" id="GO:0016616">
    <property type="term" value="F:oxidoreductase activity, acting on the CH-OH group of donors, NAD or NADP as acceptor"/>
    <property type="evidence" value="ECO:0007669"/>
    <property type="project" value="TreeGrafter"/>
</dbReference>
<dbReference type="EMBL" id="FMXR01000008">
    <property type="protein sequence ID" value="SDB15508.1"/>
    <property type="molecule type" value="Genomic_DNA"/>
</dbReference>
<evidence type="ECO:0000313" key="4">
    <source>
        <dbReference type="Proteomes" id="UP000199228"/>
    </source>
</evidence>
<proteinExistence type="inferred from homology"/>
<keyword evidence="2" id="KW-0560">Oxidoreductase</keyword>
<comment type="similarity">
    <text evidence="1">Belongs to the short-chain dehydrogenases/reductases (SDR) family.</text>
</comment>
<dbReference type="PANTHER" id="PTHR42760">
    <property type="entry name" value="SHORT-CHAIN DEHYDROGENASES/REDUCTASES FAMILY MEMBER"/>
    <property type="match status" value="1"/>
</dbReference>
<dbReference type="InterPro" id="IPR036291">
    <property type="entry name" value="NAD(P)-bd_dom_sf"/>
</dbReference>
<dbReference type="SUPFAM" id="SSF51735">
    <property type="entry name" value="NAD(P)-binding Rossmann-fold domains"/>
    <property type="match status" value="1"/>
</dbReference>
<organism evidence="3 4">
    <name type="scientific">Eubacterium oxidoreducens</name>
    <dbReference type="NCBI Taxonomy" id="1732"/>
    <lineage>
        <taxon>Bacteria</taxon>
        <taxon>Bacillati</taxon>
        <taxon>Bacillota</taxon>
        <taxon>Clostridia</taxon>
        <taxon>Eubacteriales</taxon>
        <taxon>Eubacteriaceae</taxon>
        <taxon>Eubacterium</taxon>
    </lineage>
</organism>
<reference evidence="3 4" key="1">
    <citation type="submission" date="2016-10" db="EMBL/GenBank/DDBJ databases">
        <authorList>
            <person name="de Groot N.N."/>
        </authorList>
    </citation>
    <scope>NUCLEOTIDE SEQUENCE [LARGE SCALE GENOMIC DNA]</scope>
    <source>
        <strain evidence="3 4">DSM 3217</strain>
    </source>
</reference>
<evidence type="ECO:0000256" key="1">
    <source>
        <dbReference type="ARBA" id="ARBA00006484"/>
    </source>
</evidence>
<dbReference type="GO" id="GO:0048038">
    <property type="term" value="F:quinone binding"/>
    <property type="evidence" value="ECO:0007669"/>
    <property type="project" value="TreeGrafter"/>
</dbReference>
<dbReference type="RefSeq" id="WP_090173169.1">
    <property type="nucleotide sequence ID" value="NZ_FMXR01000008.1"/>
</dbReference>
<dbReference type="Pfam" id="PF13561">
    <property type="entry name" value="adh_short_C2"/>
    <property type="match status" value="1"/>
</dbReference>
<dbReference type="GO" id="GO:0006633">
    <property type="term" value="P:fatty acid biosynthetic process"/>
    <property type="evidence" value="ECO:0007669"/>
    <property type="project" value="TreeGrafter"/>
</dbReference>
<dbReference type="OrthoDB" id="9803333at2"/>
<dbReference type="PRINTS" id="PR00080">
    <property type="entry name" value="SDRFAMILY"/>
</dbReference>
<keyword evidence="4" id="KW-1185">Reference proteome</keyword>
<evidence type="ECO:0000313" key="3">
    <source>
        <dbReference type="EMBL" id="SDB15508.1"/>
    </source>
</evidence>
<dbReference type="PANTHER" id="PTHR42760:SF133">
    <property type="entry name" value="3-OXOACYL-[ACYL-CARRIER-PROTEIN] REDUCTASE"/>
    <property type="match status" value="1"/>
</dbReference>
<dbReference type="STRING" id="1732.SAMN02910417_01159"/>
<name>A0A1G6B4C7_EUBOX</name>
<dbReference type="PRINTS" id="PR00081">
    <property type="entry name" value="GDHRDH"/>
</dbReference>
<protein>
    <submittedName>
        <fullName evidence="3">3-oxoacyl-[acyl-carrier protein] reductase</fullName>
    </submittedName>
</protein>
<dbReference type="AlphaFoldDB" id="A0A1G6B4C7"/>